<comment type="caution">
    <text evidence="1">The sequence shown here is derived from an EMBL/GenBank/DDBJ whole genome shotgun (WGS) entry which is preliminary data.</text>
</comment>
<dbReference type="EMBL" id="SKBM01000011">
    <property type="protein sequence ID" value="TCZ61157.1"/>
    <property type="molecule type" value="Genomic_DNA"/>
</dbReference>
<gene>
    <name evidence="1" type="ORF">EXY23_13595</name>
</gene>
<dbReference type="AlphaFoldDB" id="A0A4R4DMQ4"/>
<accession>A0A4R4DMQ4</accession>
<keyword evidence="2" id="KW-1185">Reference proteome</keyword>
<dbReference type="RefSeq" id="WP_132289945.1">
    <property type="nucleotide sequence ID" value="NZ_SKBM01000011.1"/>
</dbReference>
<protein>
    <submittedName>
        <fullName evidence="1">Uncharacterized protein</fullName>
    </submittedName>
</protein>
<dbReference type="Proteomes" id="UP000295023">
    <property type="component" value="Unassembled WGS sequence"/>
</dbReference>
<proteinExistence type="predicted"/>
<reference evidence="1 2" key="1">
    <citation type="submission" date="2019-03" db="EMBL/GenBank/DDBJ databases">
        <title>Paracraurococcus aquatilis NE82 genome sequence.</title>
        <authorList>
            <person name="Zhao Y."/>
            <person name="Du Z."/>
        </authorList>
    </citation>
    <scope>NUCLEOTIDE SEQUENCE [LARGE SCALE GENOMIC DNA]</scope>
    <source>
        <strain evidence="1 2">NE82</strain>
    </source>
</reference>
<name>A0A4R4DMQ4_9PROT</name>
<evidence type="ECO:0000313" key="1">
    <source>
        <dbReference type="EMBL" id="TCZ61157.1"/>
    </source>
</evidence>
<sequence>MTNAEPRPLVTLSGAFLRRAARRVDLSTGAGRATARLLVAIELGRQMEAEQLIQTCRANGLRHVCAGHQAAHALAALAIPVHPEVEGRH</sequence>
<organism evidence="1 2">
    <name type="scientific">Roseicella aquatilis</name>
    <dbReference type="NCBI Taxonomy" id="2527868"/>
    <lineage>
        <taxon>Bacteria</taxon>
        <taxon>Pseudomonadati</taxon>
        <taxon>Pseudomonadota</taxon>
        <taxon>Alphaproteobacteria</taxon>
        <taxon>Acetobacterales</taxon>
        <taxon>Roseomonadaceae</taxon>
        <taxon>Roseicella</taxon>
    </lineage>
</organism>
<evidence type="ECO:0000313" key="2">
    <source>
        <dbReference type="Proteomes" id="UP000295023"/>
    </source>
</evidence>